<keyword evidence="4" id="KW-0862">Zinc</keyword>
<dbReference type="SUPFAM" id="SSF57667">
    <property type="entry name" value="beta-beta-alpha zinc fingers"/>
    <property type="match status" value="2"/>
</dbReference>
<keyword evidence="2" id="KW-0677">Repeat</keyword>
<evidence type="ECO:0000256" key="2">
    <source>
        <dbReference type="ARBA" id="ARBA00022737"/>
    </source>
</evidence>
<dbReference type="PANTHER" id="PTHR24388">
    <property type="entry name" value="ZINC FINGER PROTEIN"/>
    <property type="match status" value="1"/>
</dbReference>
<dbReference type="EMBL" id="JANEYG010000031">
    <property type="protein sequence ID" value="KAJ8917674.1"/>
    <property type="molecule type" value="Genomic_DNA"/>
</dbReference>
<evidence type="ECO:0000256" key="6">
    <source>
        <dbReference type="ARBA" id="ARBA00037948"/>
    </source>
</evidence>
<proteinExistence type="inferred from homology"/>
<evidence type="ECO:0000256" key="1">
    <source>
        <dbReference type="ARBA" id="ARBA00022723"/>
    </source>
</evidence>
<accession>A0AAV8VU40</accession>
<dbReference type="Proteomes" id="UP001159042">
    <property type="component" value="Unassembled WGS sequence"/>
</dbReference>
<dbReference type="InterPro" id="IPR013087">
    <property type="entry name" value="Znf_C2H2_type"/>
</dbReference>
<dbReference type="SMART" id="SM00355">
    <property type="entry name" value="ZnF_C2H2"/>
    <property type="match status" value="5"/>
</dbReference>
<evidence type="ECO:0000313" key="10">
    <source>
        <dbReference type="Proteomes" id="UP001159042"/>
    </source>
</evidence>
<gene>
    <name evidence="9" type="ORF">NQ315_005121</name>
</gene>
<evidence type="ECO:0000256" key="5">
    <source>
        <dbReference type="ARBA" id="ARBA00023242"/>
    </source>
</evidence>
<dbReference type="AlphaFoldDB" id="A0AAV8VU40"/>
<dbReference type="InterPro" id="IPR050527">
    <property type="entry name" value="Snail/Krueppel_Znf"/>
</dbReference>
<dbReference type="GO" id="GO:0008270">
    <property type="term" value="F:zinc ion binding"/>
    <property type="evidence" value="ECO:0007669"/>
    <property type="project" value="UniProtKB-KW"/>
</dbReference>
<organism evidence="9 10">
    <name type="scientific">Exocentrus adspersus</name>
    <dbReference type="NCBI Taxonomy" id="1586481"/>
    <lineage>
        <taxon>Eukaryota</taxon>
        <taxon>Metazoa</taxon>
        <taxon>Ecdysozoa</taxon>
        <taxon>Arthropoda</taxon>
        <taxon>Hexapoda</taxon>
        <taxon>Insecta</taxon>
        <taxon>Pterygota</taxon>
        <taxon>Neoptera</taxon>
        <taxon>Endopterygota</taxon>
        <taxon>Coleoptera</taxon>
        <taxon>Polyphaga</taxon>
        <taxon>Cucujiformia</taxon>
        <taxon>Chrysomeloidea</taxon>
        <taxon>Cerambycidae</taxon>
        <taxon>Lamiinae</taxon>
        <taxon>Acanthocinini</taxon>
        <taxon>Exocentrus</taxon>
    </lineage>
</organism>
<keyword evidence="3 7" id="KW-0863">Zinc-finger</keyword>
<keyword evidence="5" id="KW-0539">Nucleus</keyword>
<evidence type="ECO:0000259" key="8">
    <source>
        <dbReference type="PROSITE" id="PS50157"/>
    </source>
</evidence>
<dbReference type="InterPro" id="IPR036236">
    <property type="entry name" value="Znf_C2H2_sf"/>
</dbReference>
<keyword evidence="1" id="KW-0479">Metal-binding</keyword>
<protein>
    <recommendedName>
        <fullName evidence="8">C2H2-type domain-containing protein</fullName>
    </recommendedName>
</protein>
<sequence>MDGSISIKVPSKRRGISILQQHTQIHTGKLCKCPKLGCIYTARKMSEIHQHFKAHSDVKNFSCTICEYKGKTKQQLNRHVTVHDEAKKYQCPQCPFTTRTSTHLRRHARIHTGAKPFSCPYCTYKCNNIENLRKHVLSTNKHPGKCIYECKFCPQDPFQGNFAKDFKTHLMTSHPEMFGNGTEAATYVAGIYELQDDNTYLDEVEDDGSIHGESSKIDDANEDMLNLKTNEDPVVSASSSGNPSKNRALDQMLPMFIIPKEEAVIVENSPEAWNLIGRYDVEEESGTLIPFQSDGVGLFQDHFD</sequence>
<reference evidence="9 10" key="1">
    <citation type="journal article" date="2023" name="Insect Mol. Biol.">
        <title>Genome sequencing provides insights into the evolution of gene families encoding plant cell wall-degrading enzymes in longhorned beetles.</title>
        <authorList>
            <person name="Shin N.R."/>
            <person name="Okamura Y."/>
            <person name="Kirsch R."/>
            <person name="Pauchet Y."/>
        </authorList>
    </citation>
    <scope>NUCLEOTIDE SEQUENCE [LARGE SCALE GENOMIC DNA]</scope>
    <source>
        <strain evidence="9">EAD_L_NR</strain>
    </source>
</reference>
<comment type="similarity">
    <text evidence="6">Belongs to the snail C2H2-type zinc-finger protein family.</text>
</comment>
<dbReference type="Gene3D" id="3.30.160.60">
    <property type="entry name" value="Classic Zinc Finger"/>
    <property type="match status" value="3"/>
</dbReference>
<keyword evidence="10" id="KW-1185">Reference proteome</keyword>
<dbReference type="PROSITE" id="PS50157">
    <property type="entry name" value="ZINC_FINGER_C2H2_2"/>
    <property type="match status" value="2"/>
</dbReference>
<comment type="caution">
    <text evidence="9">The sequence shown here is derived from an EMBL/GenBank/DDBJ whole genome shotgun (WGS) entry which is preliminary data.</text>
</comment>
<feature type="domain" description="C2H2-type" evidence="8">
    <location>
        <begin position="89"/>
        <end position="116"/>
    </location>
</feature>
<evidence type="ECO:0000256" key="7">
    <source>
        <dbReference type="PROSITE-ProRule" id="PRU00042"/>
    </source>
</evidence>
<dbReference type="PANTHER" id="PTHR24388:SF102">
    <property type="entry name" value="ZINC FINGER PROTEIN 407"/>
    <property type="match status" value="1"/>
</dbReference>
<evidence type="ECO:0000256" key="3">
    <source>
        <dbReference type="ARBA" id="ARBA00022771"/>
    </source>
</evidence>
<name>A0AAV8VU40_9CUCU</name>
<evidence type="ECO:0000313" key="9">
    <source>
        <dbReference type="EMBL" id="KAJ8917674.1"/>
    </source>
</evidence>
<dbReference type="GO" id="GO:0000981">
    <property type="term" value="F:DNA-binding transcription factor activity, RNA polymerase II-specific"/>
    <property type="evidence" value="ECO:0007669"/>
    <property type="project" value="TreeGrafter"/>
</dbReference>
<evidence type="ECO:0000256" key="4">
    <source>
        <dbReference type="ARBA" id="ARBA00022833"/>
    </source>
</evidence>
<dbReference type="GO" id="GO:0000978">
    <property type="term" value="F:RNA polymerase II cis-regulatory region sequence-specific DNA binding"/>
    <property type="evidence" value="ECO:0007669"/>
    <property type="project" value="TreeGrafter"/>
</dbReference>
<feature type="domain" description="C2H2-type" evidence="8">
    <location>
        <begin position="61"/>
        <end position="88"/>
    </location>
</feature>